<evidence type="ECO:0000313" key="1">
    <source>
        <dbReference type="EMBL" id="RYQ83278.1"/>
    </source>
</evidence>
<dbReference type="EMBL" id="SDMP01000020">
    <property type="protein sequence ID" value="RYQ83278.1"/>
    <property type="molecule type" value="Genomic_DNA"/>
</dbReference>
<gene>
    <name evidence="1" type="ORF">Ahy_B10g101929</name>
</gene>
<sequence>MGSTENGFGVIFLTAGIEVGTGNFQVIKTETKLHHPVPSFLACFGVRLKNFAKDWWWWLLLLKSLVKYSYTDYYQCVGLLK</sequence>
<comment type="caution">
    <text evidence="1">The sequence shown here is derived from an EMBL/GenBank/DDBJ whole genome shotgun (WGS) entry which is preliminary data.</text>
</comment>
<dbReference type="Proteomes" id="UP000289738">
    <property type="component" value="Chromosome B10"/>
</dbReference>
<reference evidence="1 2" key="1">
    <citation type="submission" date="2019-01" db="EMBL/GenBank/DDBJ databases">
        <title>Sequencing of cultivated peanut Arachis hypogaea provides insights into genome evolution and oil improvement.</title>
        <authorList>
            <person name="Chen X."/>
        </authorList>
    </citation>
    <scope>NUCLEOTIDE SEQUENCE [LARGE SCALE GENOMIC DNA]</scope>
    <source>
        <strain evidence="2">cv. Fuhuasheng</strain>
        <tissue evidence="1">Leaves</tissue>
    </source>
</reference>
<proteinExistence type="predicted"/>
<name>A0A444X0R8_ARAHY</name>
<keyword evidence="2" id="KW-1185">Reference proteome</keyword>
<dbReference type="AlphaFoldDB" id="A0A444X0R8"/>
<protein>
    <submittedName>
        <fullName evidence="1">Uncharacterized protein</fullName>
    </submittedName>
</protein>
<organism evidence="1 2">
    <name type="scientific">Arachis hypogaea</name>
    <name type="common">Peanut</name>
    <dbReference type="NCBI Taxonomy" id="3818"/>
    <lineage>
        <taxon>Eukaryota</taxon>
        <taxon>Viridiplantae</taxon>
        <taxon>Streptophyta</taxon>
        <taxon>Embryophyta</taxon>
        <taxon>Tracheophyta</taxon>
        <taxon>Spermatophyta</taxon>
        <taxon>Magnoliopsida</taxon>
        <taxon>eudicotyledons</taxon>
        <taxon>Gunneridae</taxon>
        <taxon>Pentapetalae</taxon>
        <taxon>rosids</taxon>
        <taxon>fabids</taxon>
        <taxon>Fabales</taxon>
        <taxon>Fabaceae</taxon>
        <taxon>Papilionoideae</taxon>
        <taxon>50 kb inversion clade</taxon>
        <taxon>dalbergioids sensu lato</taxon>
        <taxon>Dalbergieae</taxon>
        <taxon>Pterocarpus clade</taxon>
        <taxon>Arachis</taxon>
    </lineage>
</organism>
<evidence type="ECO:0000313" key="2">
    <source>
        <dbReference type="Proteomes" id="UP000289738"/>
    </source>
</evidence>
<accession>A0A444X0R8</accession>